<dbReference type="EMBL" id="CALSDN010000002">
    <property type="protein sequence ID" value="CAH6719704.1"/>
    <property type="molecule type" value="Genomic_DNA"/>
</dbReference>
<proteinExistence type="predicted"/>
<sequence>MSELNSPEQVLSCRLSKPGEIPYEDSFFGSKGLPQCIPLTTEQIGFVTSVFSIGGLIGSFYIGRVGDVFGRKKASMLYCLVYFIGSILNGLSVNFVTMVIGRFIAGLGAGSALVITPIFINEIAPPDVMGFLGSMNQVSVNVGILYTQLLGLVWSNNNDWRWLLLMGGFIALVDLVLLYFYTDESPRWLYSNGQSSRAFTTLHHLRGGDYSIARSEVNNWGSTGNNEEEGESLLGNNQRQASVNLETYLRSPEFNNSKIVATGILILQQFCGINSIIFYGVSVLVSIFPDLAIMINCMISLVNVVVTYIAANLVDKLGRKPLLLTSVSIMGVSTVLMAFGIIFSNSISIIVGTFTYITFFAIGLGPIPFFIVSEVTQPAAKASAQSWGIAMNWTATFIVGFLFPILKNSWIGGGVYFIFTIMCVFTFGFIKAKIPETKGATSYEQVWNI</sequence>
<reference evidence="1" key="1">
    <citation type="submission" date="2022-06" db="EMBL/GenBank/DDBJ databases">
        <authorList>
            <person name="Legras J.-L."/>
            <person name="Devillers H."/>
            <person name="Grondin C."/>
        </authorList>
    </citation>
    <scope>NUCLEOTIDE SEQUENCE</scope>
    <source>
        <strain evidence="1">CLIB 1444</strain>
    </source>
</reference>
<accession>A0ACA9Y415</accession>
<organism evidence="1 2">
    <name type="scientific">[Candida] jaroonii</name>
    <dbReference type="NCBI Taxonomy" id="467808"/>
    <lineage>
        <taxon>Eukaryota</taxon>
        <taxon>Fungi</taxon>
        <taxon>Dikarya</taxon>
        <taxon>Ascomycota</taxon>
        <taxon>Saccharomycotina</taxon>
        <taxon>Pichiomycetes</taxon>
        <taxon>Debaryomycetaceae</taxon>
        <taxon>Yamadazyma</taxon>
    </lineage>
</organism>
<name>A0ACA9Y415_9ASCO</name>
<gene>
    <name evidence="1" type="ORF">CLIB1444_02S14642</name>
</gene>
<protein>
    <submittedName>
        <fullName evidence="1">Probable metabolite transport protein</fullName>
    </submittedName>
</protein>
<comment type="caution">
    <text evidence="1">The sequence shown here is derived from an EMBL/GenBank/DDBJ whole genome shotgun (WGS) entry which is preliminary data.</text>
</comment>
<evidence type="ECO:0000313" key="2">
    <source>
        <dbReference type="Proteomes" id="UP001152531"/>
    </source>
</evidence>
<dbReference type="Proteomes" id="UP001152531">
    <property type="component" value="Unassembled WGS sequence"/>
</dbReference>
<keyword evidence="2" id="KW-1185">Reference proteome</keyword>
<evidence type="ECO:0000313" key="1">
    <source>
        <dbReference type="EMBL" id="CAH6719704.1"/>
    </source>
</evidence>